<evidence type="ECO:0000313" key="10">
    <source>
        <dbReference type="Proteomes" id="UP000245946"/>
    </source>
</evidence>
<feature type="repeat" description="WD" evidence="7">
    <location>
        <begin position="65"/>
        <end position="107"/>
    </location>
</feature>
<dbReference type="SUPFAM" id="SSF50978">
    <property type="entry name" value="WD40 repeat-like"/>
    <property type="match status" value="1"/>
</dbReference>
<feature type="repeat" description="WD" evidence="7">
    <location>
        <begin position="14"/>
        <end position="55"/>
    </location>
</feature>
<dbReference type="RefSeq" id="XP_025597463.1">
    <property type="nucleotide sequence ID" value="XM_025739953.1"/>
</dbReference>
<evidence type="ECO:0000256" key="5">
    <source>
        <dbReference type="ARBA" id="ARBA00038394"/>
    </source>
</evidence>
<dbReference type="PROSITE" id="PS50294">
    <property type="entry name" value="WD_REPEATS_REGION"/>
    <property type="match status" value="1"/>
</dbReference>
<dbReference type="GO" id="GO:0032797">
    <property type="term" value="C:SMN complex"/>
    <property type="evidence" value="ECO:0007669"/>
    <property type="project" value="TreeGrafter"/>
</dbReference>
<dbReference type="OrthoDB" id="408728at2759"/>
<dbReference type="EMBL" id="KZ819296">
    <property type="protein sequence ID" value="PWN97184.1"/>
    <property type="molecule type" value="Genomic_DNA"/>
</dbReference>
<keyword evidence="1 7" id="KW-0853">WD repeat</keyword>
<evidence type="ECO:0000256" key="2">
    <source>
        <dbReference type="ARBA" id="ARBA00022664"/>
    </source>
</evidence>
<gene>
    <name evidence="9" type="ORF">FA09DRAFT_289945</name>
</gene>
<dbReference type="Pfam" id="PF00400">
    <property type="entry name" value="WD40"/>
    <property type="match status" value="2"/>
</dbReference>
<protein>
    <recommendedName>
        <fullName evidence="6">Serine-threonine kinase receptor-associated protein</fullName>
    </recommendedName>
</protein>
<dbReference type="SMART" id="SM00320">
    <property type="entry name" value="WD40"/>
    <property type="match status" value="4"/>
</dbReference>
<dbReference type="InterPro" id="IPR001680">
    <property type="entry name" value="WD40_rpt"/>
</dbReference>
<comment type="similarity">
    <text evidence="5">Belongs to the WD repeat STRAP family.</text>
</comment>
<dbReference type="PANTHER" id="PTHR19877:SF13">
    <property type="entry name" value="SERINE-THREONINE KINASE RECEPTOR-ASSOCIATED PROTEIN"/>
    <property type="match status" value="1"/>
</dbReference>
<dbReference type="InterPro" id="IPR036322">
    <property type="entry name" value="WD40_repeat_dom_sf"/>
</dbReference>
<feature type="repeat" description="WD" evidence="7">
    <location>
        <begin position="193"/>
        <end position="223"/>
    </location>
</feature>
<evidence type="ECO:0000256" key="7">
    <source>
        <dbReference type="PROSITE-ProRule" id="PRU00221"/>
    </source>
</evidence>
<dbReference type="PANTHER" id="PTHR19877">
    <property type="entry name" value="EUKARYOTIC TRANSLATION INITIATION FACTOR 3 SUBUNIT I"/>
    <property type="match status" value="1"/>
</dbReference>
<dbReference type="GeneID" id="37267499"/>
<feature type="non-terminal residue" evidence="9">
    <location>
        <position position="1"/>
    </location>
</feature>
<accession>A0A316Z818</accession>
<feature type="region of interest" description="Disordered" evidence="8">
    <location>
        <begin position="190"/>
        <end position="223"/>
    </location>
</feature>
<dbReference type="Proteomes" id="UP000245946">
    <property type="component" value="Unassembled WGS sequence"/>
</dbReference>
<dbReference type="GO" id="GO:0003723">
    <property type="term" value="F:RNA binding"/>
    <property type="evidence" value="ECO:0007669"/>
    <property type="project" value="TreeGrafter"/>
</dbReference>
<proteinExistence type="inferred from homology"/>
<organism evidence="9 10">
    <name type="scientific">Tilletiopsis washingtonensis</name>
    <dbReference type="NCBI Taxonomy" id="58919"/>
    <lineage>
        <taxon>Eukaryota</taxon>
        <taxon>Fungi</taxon>
        <taxon>Dikarya</taxon>
        <taxon>Basidiomycota</taxon>
        <taxon>Ustilaginomycotina</taxon>
        <taxon>Exobasidiomycetes</taxon>
        <taxon>Entylomatales</taxon>
        <taxon>Entylomatales incertae sedis</taxon>
        <taxon>Tilletiopsis</taxon>
    </lineage>
</organism>
<evidence type="ECO:0000313" key="9">
    <source>
        <dbReference type="EMBL" id="PWN97184.1"/>
    </source>
</evidence>
<dbReference type="STRING" id="58919.A0A316Z818"/>
<dbReference type="GO" id="GO:0000387">
    <property type="term" value="P:spliceosomal snRNP assembly"/>
    <property type="evidence" value="ECO:0007669"/>
    <property type="project" value="TreeGrafter"/>
</dbReference>
<keyword evidence="2" id="KW-0507">mRNA processing</keyword>
<name>A0A316Z818_9BASI</name>
<feature type="non-terminal residue" evidence="9">
    <location>
        <position position="223"/>
    </location>
</feature>
<dbReference type="AlphaFoldDB" id="A0A316Z818"/>
<keyword evidence="3" id="KW-0677">Repeat</keyword>
<evidence type="ECO:0000256" key="8">
    <source>
        <dbReference type="SAM" id="MobiDB-lite"/>
    </source>
</evidence>
<evidence type="ECO:0000256" key="4">
    <source>
        <dbReference type="ARBA" id="ARBA00023187"/>
    </source>
</evidence>
<evidence type="ECO:0000256" key="3">
    <source>
        <dbReference type="ARBA" id="ARBA00022737"/>
    </source>
</evidence>
<sequence length="223" mass="24347">SKVWDTFSGVCLHTFAHQHIVRSVAINSAGSRILTGGHEKKLRLFDLERPEAEPSLLRETSGGAETVHAGNVKSVIWERRAEEEVVSAAEDRTVKWWDLRSMTKSHEMTFAEPITSLERALGVAGELLTVTSGKSVFFIDAASRTVRKQHTLAQAPSSASLHPTQADRFITGATADGWVRIYDYESGAERETHKGHHGPAHAVSYSPDGELAASGSEDGELFL</sequence>
<reference evidence="9 10" key="1">
    <citation type="journal article" date="2018" name="Mol. Biol. Evol.">
        <title>Broad Genomic Sampling Reveals a Smut Pathogenic Ancestry of the Fungal Clade Ustilaginomycotina.</title>
        <authorList>
            <person name="Kijpornyongpan T."/>
            <person name="Mondo S.J."/>
            <person name="Barry K."/>
            <person name="Sandor L."/>
            <person name="Lee J."/>
            <person name="Lipzen A."/>
            <person name="Pangilinan J."/>
            <person name="LaButti K."/>
            <person name="Hainaut M."/>
            <person name="Henrissat B."/>
            <person name="Grigoriev I.V."/>
            <person name="Spatafora J.W."/>
            <person name="Aime M.C."/>
        </authorList>
    </citation>
    <scope>NUCLEOTIDE SEQUENCE [LARGE SCALE GENOMIC DNA]</scope>
    <source>
        <strain evidence="9 10">MCA 4186</strain>
    </source>
</reference>
<evidence type="ECO:0000256" key="6">
    <source>
        <dbReference type="ARBA" id="ARBA00040390"/>
    </source>
</evidence>
<evidence type="ECO:0000256" key="1">
    <source>
        <dbReference type="ARBA" id="ARBA00022574"/>
    </source>
</evidence>
<keyword evidence="4" id="KW-0508">mRNA splicing</keyword>
<dbReference type="InterPro" id="IPR015943">
    <property type="entry name" value="WD40/YVTN_repeat-like_dom_sf"/>
</dbReference>
<keyword evidence="10" id="KW-1185">Reference proteome</keyword>
<dbReference type="PROSITE" id="PS50082">
    <property type="entry name" value="WD_REPEATS_2"/>
    <property type="match status" value="3"/>
</dbReference>
<dbReference type="Gene3D" id="2.130.10.10">
    <property type="entry name" value="YVTN repeat-like/Quinoprotein amine dehydrogenase"/>
    <property type="match status" value="2"/>
</dbReference>